<dbReference type="EMBL" id="OX451737">
    <property type="protein sequence ID" value="CAI8598585.1"/>
    <property type="molecule type" value="Genomic_DNA"/>
</dbReference>
<keyword evidence="10" id="KW-1185">Reference proteome</keyword>
<evidence type="ECO:0000256" key="1">
    <source>
        <dbReference type="ARBA" id="ARBA00004123"/>
    </source>
</evidence>
<dbReference type="Pfam" id="PF08880">
    <property type="entry name" value="QLQ"/>
    <property type="match status" value="1"/>
</dbReference>
<dbReference type="GO" id="GO:0005634">
    <property type="term" value="C:nucleus"/>
    <property type="evidence" value="ECO:0007669"/>
    <property type="project" value="UniProtKB-SubCell"/>
</dbReference>
<protein>
    <recommendedName>
        <fullName evidence="5">Growth-regulating factor</fullName>
    </recommendedName>
</protein>
<feature type="domain" description="QLQ" evidence="7">
    <location>
        <begin position="85"/>
        <end position="120"/>
    </location>
</feature>
<dbReference type="SMART" id="SM00951">
    <property type="entry name" value="QLQ"/>
    <property type="match status" value="1"/>
</dbReference>
<reference evidence="9 10" key="1">
    <citation type="submission" date="2023-01" db="EMBL/GenBank/DDBJ databases">
        <authorList>
            <person name="Kreplak J."/>
        </authorList>
    </citation>
    <scope>NUCLEOTIDE SEQUENCE [LARGE SCALE GENOMIC DNA]</scope>
</reference>
<dbReference type="GO" id="GO:0005524">
    <property type="term" value="F:ATP binding"/>
    <property type="evidence" value="ECO:0007669"/>
    <property type="project" value="UniProtKB-UniRule"/>
</dbReference>
<name>A0AAV0ZIV8_VICFA</name>
<evidence type="ECO:0000256" key="3">
    <source>
        <dbReference type="ARBA" id="ARBA00023242"/>
    </source>
</evidence>
<feature type="region of interest" description="Disordered" evidence="6">
    <location>
        <begin position="386"/>
        <end position="412"/>
    </location>
</feature>
<evidence type="ECO:0000256" key="5">
    <source>
        <dbReference type="RuleBase" id="RU367127"/>
    </source>
</evidence>
<organism evidence="9 10">
    <name type="scientific">Vicia faba</name>
    <name type="common">Broad bean</name>
    <name type="synonym">Faba vulgaris</name>
    <dbReference type="NCBI Taxonomy" id="3906"/>
    <lineage>
        <taxon>Eukaryota</taxon>
        <taxon>Viridiplantae</taxon>
        <taxon>Streptophyta</taxon>
        <taxon>Embryophyta</taxon>
        <taxon>Tracheophyta</taxon>
        <taxon>Spermatophyta</taxon>
        <taxon>Magnoliopsida</taxon>
        <taxon>eudicotyledons</taxon>
        <taxon>Gunneridae</taxon>
        <taxon>Pentapetalae</taxon>
        <taxon>rosids</taxon>
        <taxon>fabids</taxon>
        <taxon>Fabales</taxon>
        <taxon>Fabaceae</taxon>
        <taxon>Papilionoideae</taxon>
        <taxon>50 kb inversion clade</taxon>
        <taxon>NPAAA clade</taxon>
        <taxon>Hologalegina</taxon>
        <taxon>IRL clade</taxon>
        <taxon>Fabeae</taxon>
        <taxon>Vicia</taxon>
    </lineage>
</organism>
<keyword evidence="5" id="KW-0804">Transcription</keyword>
<evidence type="ECO:0000259" key="8">
    <source>
        <dbReference type="PROSITE" id="PS51667"/>
    </source>
</evidence>
<evidence type="ECO:0000259" key="7">
    <source>
        <dbReference type="PROSITE" id="PS51666"/>
    </source>
</evidence>
<dbReference type="Proteomes" id="UP001157006">
    <property type="component" value="Chromosome 2"/>
</dbReference>
<gene>
    <name evidence="9" type="ORF">VFH_II134640</name>
</gene>
<dbReference type="Pfam" id="PF08879">
    <property type="entry name" value="WRC"/>
    <property type="match status" value="1"/>
</dbReference>
<dbReference type="GO" id="GO:0006351">
    <property type="term" value="P:DNA-templated transcription"/>
    <property type="evidence" value="ECO:0007669"/>
    <property type="project" value="UniProtKB-UniRule"/>
</dbReference>
<dbReference type="GO" id="GO:0006355">
    <property type="term" value="P:regulation of DNA-templated transcription"/>
    <property type="evidence" value="ECO:0007669"/>
    <property type="project" value="InterPro"/>
</dbReference>
<evidence type="ECO:0000256" key="2">
    <source>
        <dbReference type="ARBA" id="ARBA00008122"/>
    </source>
</evidence>
<dbReference type="InterPro" id="IPR031137">
    <property type="entry name" value="GRF"/>
</dbReference>
<comment type="function">
    <text evidence="5">Transcription activator.</text>
</comment>
<evidence type="ECO:0000256" key="4">
    <source>
        <dbReference type="PROSITE-ProRule" id="PRU01002"/>
    </source>
</evidence>
<feature type="domain" description="WRC" evidence="8">
    <location>
        <begin position="143"/>
        <end position="187"/>
    </location>
</feature>
<dbReference type="PROSITE" id="PS51667">
    <property type="entry name" value="WRC"/>
    <property type="match status" value="1"/>
</dbReference>
<evidence type="ECO:0000256" key="6">
    <source>
        <dbReference type="SAM" id="MobiDB-lite"/>
    </source>
</evidence>
<keyword evidence="5" id="KW-0805">Transcription regulation</keyword>
<dbReference type="GO" id="GO:0099402">
    <property type="term" value="P:plant organ development"/>
    <property type="evidence" value="ECO:0007669"/>
    <property type="project" value="UniProtKB-ARBA"/>
</dbReference>
<sequence>MQTKRRNKNNNTSSFLESMQSFEGLSNKKMMMQHQHLNHDSSAAHSYGPTVHNMSFGSHSSSLAATTIDNGLVSLNFQPFHNINPFTSSQWRELEIQVMIYKYLVASLPVPSYLLSSIPSSSMMDGGFNTRLSSSRNSSTDPEAEAGRCRRTDGKKWRCSRYVAPNNKYCERHMHRGSQRSRKPVELHANDISHHQIKRIPIPTTRKYGGTSSQFLASSAFHPYLQSPISFDNSIFGVKFAPSFDPSNKQPRGFEWMPNGDPISLGASNSGWNSLMLGMTNESSHLNNNIESHYLNSFPQYNSLELSQQERPFSLLYNPVPMQTLQTEKPRGFSFTDTWSNANTVVNNASNNNNNASASVAKSSLSSLDLSMGGPLAEVLRPSKVTSISDSTSSNPSSSVTTNRVESIGTSGTGMISSPSVVFHNKTLSSFSDSSGNSSPTCIIKGQF</sequence>
<dbReference type="InterPro" id="IPR014977">
    <property type="entry name" value="WRC_dom"/>
</dbReference>
<comment type="caution">
    <text evidence="4">Lacks conserved residue(s) required for the propagation of feature annotation.</text>
</comment>
<keyword evidence="3 5" id="KW-0539">Nucleus</keyword>
<keyword evidence="5" id="KW-0010">Activator</keyword>
<dbReference type="InterPro" id="IPR014978">
    <property type="entry name" value="Gln-Leu-Gln_QLQ"/>
</dbReference>
<dbReference type="AlphaFoldDB" id="A0AAV0ZIV8"/>
<evidence type="ECO:0000313" key="9">
    <source>
        <dbReference type="EMBL" id="CAI8598585.1"/>
    </source>
</evidence>
<comment type="subcellular location">
    <subcellularLocation>
        <location evidence="1 5">Nucleus</location>
    </subcellularLocation>
</comment>
<dbReference type="PROSITE" id="PS51666">
    <property type="entry name" value="QLQ"/>
    <property type="match status" value="1"/>
</dbReference>
<dbReference type="PANTHER" id="PTHR31602">
    <property type="entry name" value="GROWTH-REGULATING FACTOR 5"/>
    <property type="match status" value="1"/>
</dbReference>
<dbReference type="PANTHER" id="PTHR31602:SF101">
    <property type="entry name" value="GROWTH-REGULATING FACTOR 7"/>
    <property type="match status" value="1"/>
</dbReference>
<comment type="domain">
    <text evidence="5">The QLQ domain and WRC domain may be involved in protein-protein interaction and DNA-binding, respectively.</text>
</comment>
<proteinExistence type="inferred from homology"/>
<evidence type="ECO:0000313" key="10">
    <source>
        <dbReference type="Proteomes" id="UP001157006"/>
    </source>
</evidence>
<accession>A0AAV0ZIV8</accession>
<comment type="similarity">
    <text evidence="2 5">Belongs to the GRF family.</text>
</comment>